<dbReference type="Proteomes" id="UP001201163">
    <property type="component" value="Unassembled WGS sequence"/>
</dbReference>
<feature type="region of interest" description="Disordered" evidence="1">
    <location>
        <begin position="62"/>
        <end position="101"/>
    </location>
</feature>
<organism evidence="2 3">
    <name type="scientific">Lactarius akahatsu</name>
    <dbReference type="NCBI Taxonomy" id="416441"/>
    <lineage>
        <taxon>Eukaryota</taxon>
        <taxon>Fungi</taxon>
        <taxon>Dikarya</taxon>
        <taxon>Basidiomycota</taxon>
        <taxon>Agaricomycotina</taxon>
        <taxon>Agaricomycetes</taxon>
        <taxon>Russulales</taxon>
        <taxon>Russulaceae</taxon>
        <taxon>Lactarius</taxon>
    </lineage>
</organism>
<dbReference type="EMBL" id="JAKELL010000008">
    <property type="protein sequence ID" value="KAH8996655.1"/>
    <property type="molecule type" value="Genomic_DNA"/>
</dbReference>
<comment type="caution">
    <text evidence="2">The sequence shown here is derived from an EMBL/GenBank/DDBJ whole genome shotgun (WGS) entry which is preliminary data.</text>
</comment>
<sequence length="101" mass="10543">MPDASKPIQKGSAPSHLIALPSLSNSLSSLPQAKSLAHVSVYTSSMSGQHAADSEAKLKKALSNNAGSAQSLAYAPTPPSNYNQASQPLMMRKPVRTKLQA</sequence>
<keyword evidence="3" id="KW-1185">Reference proteome</keyword>
<accession>A0AAD4QG33</accession>
<reference evidence="2" key="1">
    <citation type="submission" date="2022-01" db="EMBL/GenBank/DDBJ databases">
        <title>Comparative genomics reveals a dynamic genome evolution in the ectomycorrhizal milk-cap (Lactarius) mushrooms.</title>
        <authorList>
            <consortium name="DOE Joint Genome Institute"/>
            <person name="Lebreton A."/>
            <person name="Tang N."/>
            <person name="Kuo A."/>
            <person name="LaButti K."/>
            <person name="Drula E."/>
            <person name="Barry K."/>
            <person name="Clum A."/>
            <person name="Lipzen A."/>
            <person name="Mousain D."/>
            <person name="Ng V."/>
            <person name="Wang R."/>
            <person name="Wang X."/>
            <person name="Dai Y."/>
            <person name="Henrissat B."/>
            <person name="Grigoriev I.V."/>
            <person name="Guerin-Laguette A."/>
            <person name="Yu F."/>
            <person name="Martin F.M."/>
        </authorList>
    </citation>
    <scope>NUCLEOTIDE SEQUENCE</scope>
    <source>
        <strain evidence="2">QP</strain>
    </source>
</reference>
<dbReference type="AlphaFoldDB" id="A0AAD4QG33"/>
<proteinExistence type="predicted"/>
<evidence type="ECO:0000313" key="3">
    <source>
        <dbReference type="Proteomes" id="UP001201163"/>
    </source>
</evidence>
<feature type="compositionally biased region" description="Polar residues" evidence="1">
    <location>
        <begin position="62"/>
        <end position="71"/>
    </location>
</feature>
<evidence type="ECO:0000313" key="2">
    <source>
        <dbReference type="EMBL" id="KAH8996655.1"/>
    </source>
</evidence>
<gene>
    <name evidence="2" type="ORF">EDB92DRAFT_1513428</name>
</gene>
<protein>
    <submittedName>
        <fullName evidence="2">Uncharacterized protein</fullName>
    </submittedName>
</protein>
<evidence type="ECO:0000256" key="1">
    <source>
        <dbReference type="SAM" id="MobiDB-lite"/>
    </source>
</evidence>
<name>A0AAD4QG33_9AGAM</name>